<sequence>MSTCFGVIEVDILMEMGLLSGLLRLAWTAGILPILIALIPSSSLHSFRNIISGFAQRGKIMQSSSARFTVPQKFFGHFYIVAVLWTTLLLVMTWCYAYHIRSTNQQSEVRQSVFLLLLMEAQVLRRLFETMYIFKYSPSARMHIFGYLTGLYFYTAAPLSLCCTFAPEVFKFATNWIEEFIVKGRNQMIITEFNEWGIIVPLIRQRWYTWIGAGLFSWGWVHQRRCHAILGMLRENKTQVEAYVVPEGDWFNYVSSPHYLAEIVIYGGLVVASGCTDLTIWLLFAFVVANLSLAAAETHRWYLRKFEDYPSHRLAIIPCVY</sequence>
<dbReference type="InterPro" id="IPR001104">
    <property type="entry name" value="3-oxo-5_a-steroid_4-DH_C"/>
</dbReference>
<dbReference type="GO" id="GO:0005783">
    <property type="term" value="C:endoplasmic reticulum"/>
    <property type="evidence" value="ECO:0007669"/>
    <property type="project" value="TreeGrafter"/>
</dbReference>
<dbReference type="Pfam" id="PF02544">
    <property type="entry name" value="Steroid_dh"/>
    <property type="match status" value="1"/>
</dbReference>
<organism evidence="8 9">
    <name type="scientific">Heracleum sosnowskyi</name>
    <dbReference type="NCBI Taxonomy" id="360622"/>
    <lineage>
        <taxon>Eukaryota</taxon>
        <taxon>Viridiplantae</taxon>
        <taxon>Streptophyta</taxon>
        <taxon>Embryophyta</taxon>
        <taxon>Tracheophyta</taxon>
        <taxon>Spermatophyta</taxon>
        <taxon>Magnoliopsida</taxon>
        <taxon>eudicotyledons</taxon>
        <taxon>Gunneridae</taxon>
        <taxon>Pentapetalae</taxon>
        <taxon>asterids</taxon>
        <taxon>campanulids</taxon>
        <taxon>Apiales</taxon>
        <taxon>Apiaceae</taxon>
        <taxon>Apioideae</taxon>
        <taxon>apioid superclade</taxon>
        <taxon>Tordylieae</taxon>
        <taxon>Tordyliinae</taxon>
        <taxon>Heracleum</taxon>
    </lineage>
</organism>
<name>A0AAD8JDB4_9APIA</name>
<dbReference type="PANTHER" id="PTHR14624:SF0">
    <property type="entry name" value="POLYPRENOL REDUCTASE"/>
    <property type="match status" value="1"/>
</dbReference>
<dbReference type="EMBL" id="JAUIZM010000001">
    <property type="protein sequence ID" value="KAK1400993.1"/>
    <property type="molecule type" value="Genomic_DNA"/>
</dbReference>
<feature type="transmembrane region" description="Helical" evidence="6">
    <location>
        <begin position="144"/>
        <end position="167"/>
    </location>
</feature>
<comment type="pathway">
    <text evidence="2">Protein modification; protein glycosylation.</text>
</comment>
<feature type="transmembrane region" description="Helical" evidence="6">
    <location>
        <begin position="263"/>
        <end position="296"/>
    </location>
</feature>
<feature type="transmembrane region" description="Helical" evidence="6">
    <location>
        <begin position="21"/>
        <end position="39"/>
    </location>
</feature>
<evidence type="ECO:0000256" key="1">
    <source>
        <dbReference type="ARBA" id="ARBA00004127"/>
    </source>
</evidence>
<reference evidence="8" key="2">
    <citation type="submission" date="2023-05" db="EMBL/GenBank/DDBJ databases">
        <authorList>
            <person name="Schelkunov M.I."/>
        </authorList>
    </citation>
    <scope>NUCLEOTIDE SEQUENCE</scope>
    <source>
        <strain evidence="8">Hsosn_3</strain>
        <tissue evidence="8">Leaf</tissue>
    </source>
</reference>
<dbReference type="GO" id="GO:0016095">
    <property type="term" value="P:polyprenol catabolic process"/>
    <property type="evidence" value="ECO:0007669"/>
    <property type="project" value="TreeGrafter"/>
</dbReference>
<evidence type="ECO:0000256" key="6">
    <source>
        <dbReference type="SAM" id="Phobius"/>
    </source>
</evidence>
<accession>A0AAD8JDB4</accession>
<dbReference type="GO" id="GO:0006488">
    <property type="term" value="P:dolichol-linked oligosaccharide biosynthetic process"/>
    <property type="evidence" value="ECO:0007669"/>
    <property type="project" value="InterPro"/>
</dbReference>
<dbReference type="PANTHER" id="PTHR14624">
    <property type="entry name" value="DFG10 PROTEIN"/>
    <property type="match status" value="1"/>
</dbReference>
<feature type="transmembrane region" description="Helical" evidence="6">
    <location>
        <begin position="74"/>
        <end position="97"/>
    </location>
</feature>
<keyword evidence="5 6" id="KW-0472">Membrane</keyword>
<gene>
    <name evidence="8" type="ORF">POM88_000598</name>
</gene>
<comment type="caution">
    <text evidence="8">The sequence shown here is derived from an EMBL/GenBank/DDBJ whole genome shotgun (WGS) entry which is preliminary data.</text>
</comment>
<dbReference type="GO" id="GO:0003865">
    <property type="term" value="F:3-oxo-5-alpha-steroid 4-dehydrogenase activity"/>
    <property type="evidence" value="ECO:0007669"/>
    <property type="project" value="TreeGrafter"/>
</dbReference>
<dbReference type="AlphaFoldDB" id="A0AAD8JDB4"/>
<evidence type="ECO:0000259" key="7">
    <source>
        <dbReference type="Pfam" id="PF02544"/>
    </source>
</evidence>
<evidence type="ECO:0000313" key="8">
    <source>
        <dbReference type="EMBL" id="KAK1400993.1"/>
    </source>
</evidence>
<reference evidence="8" key="1">
    <citation type="submission" date="2023-02" db="EMBL/GenBank/DDBJ databases">
        <title>Genome of toxic invasive species Heracleum sosnowskyi carries increased number of genes despite the absence of recent whole-genome duplications.</title>
        <authorList>
            <person name="Schelkunov M."/>
            <person name="Shtratnikova V."/>
            <person name="Makarenko M."/>
            <person name="Klepikova A."/>
            <person name="Omelchenko D."/>
            <person name="Novikova G."/>
            <person name="Obukhova E."/>
            <person name="Bogdanov V."/>
            <person name="Penin A."/>
            <person name="Logacheva M."/>
        </authorList>
    </citation>
    <scope>NUCLEOTIDE SEQUENCE</scope>
    <source>
        <strain evidence="8">Hsosn_3</strain>
        <tissue evidence="8">Leaf</tissue>
    </source>
</reference>
<dbReference type="PROSITE" id="PS50244">
    <property type="entry name" value="S5A_REDUCTASE"/>
    <property type="match status" value="1"/>
</dbReference>
<feature type="domain" description="3-oxo-5-alpha-steroid 4-dehydrogenase C-terminal" evidence="7">
    <location>
        <begin position="204"/>
        <end position="321"/>
    </location>
</feature>
<evidence type="ECO:0000256" key="4">
    <source>
        <dbReference type="ARBA" id="ARBA00022989"/>
    </source>
</evidence>
<keyword evidence="3 6" id="KW-0812">Transmembrane</keyword>
<comment type="subcellular location">
    <subcellularLocation>
        <location evidence="1">Endomembrane system</location>
        <topology evidence="1">Multi-pass membrane protein</topology>
    </subcellularLocation>
</comment>
<evidence type="ECO:0000256" key="3">
    <source>
        <dbReference type="ARBA" id="ARBA00022692"/>
    </source>
</evidence>
<protein>
    <submittedName>
        <fullName evidence="8">Polyprenol reductase</fullName>
    </submittedName>
</protein>
<keyword evidence="9" id="KW-1185">Reference proteome</keyword>
<evidence type="ECO:0000256" key="2">
    <source>
        <dbReference type="ARBA" id="ARBA00004922"/>
    </source>
</evidence>
<keyword evidence="4 6" id="KW-1133">Transmembrane helix</keyword>
<evidence type="ECO:0000256" key="5">
    <source>
        <dbReference type="ARBA" id="ARBA00023136"/>
    </source>
</evidence>
<dbReference type="InterPro" id="IPR039698">
    <property type="entry name" value="Dfg10/SRD5A3"/>
</dbReference>
<evidence type="ECO:0000313" key="9">
    <source>
        <dbReference type="Proteomes" id="UP001237642"/>
    </source>
</evidence>
<proteinExistence type="predicted"/>
<dbReference type="Proteomes" id="UP001237642">
    <property type="component" value="Unassembled WGS sequence"/>
</dbReference>